<dbReference type="AlphaFoldDB" id="A0AAV4LD65"/>
<dbReference type="GO" id="GO:0042956">
    <property type="term" value="P:maltodextrin transmembrane transport"/>
    <property type="evidence" value="ECO:0007669"/>
    <property type="project" value="TreeGrafter"/>
</dbReference>
<dbReference type="EMBL" id="BOQE01000001">
    <property type="protein sequence ID" value="GIM45372.1"/>
    <property type="molecule type" value="Genomic_DNA"/>
</dbReference>
<feature type="transmembrane region" description="Helical" evidence="9">
    <location>
        <begin position="131"/>
        <end position="156"/>
    </location>
</feature>
<reference evidence="11" key="1">
    <citation type="journal article" date="2023" name="Int. J. Syst. Evol. Microbiol.">
        <title>Collibacillus ludicampi gen. nov., sp. nov., a new soil bacterium of the family Alicyclobacillaceae.</title>
        <authorList>
            <person name="Jojima T."/>
            <person name="Ioku Y."/>
            <person name="Fukuta Y."/>
            <person name="Shirasaka N."/>
            <person name="Matsumura Y."/>
            <person name="Mori M."/>
        </authorList>
    </citation>
    <scope>NUCLEOTIDE SEQUENCE</scope>
    <source>
        <strain evidence="11">TP075</strain>
    </source>
</reference>
<feature type="transmembrane region" description="Helical" evidence="9">
    <location>
        <begin position="27"/>
        <end position="50"/>
    </location>
</feature>
<evidence type="ECO:0000259" key="10">
    <source>
        <dbReference type="PROSITE" id="PS50928"/>
    </source>
</evidence>
<organism evidence="11 12">
    <name type="scientific">Collibacillus ludicampi</name>
    <dbReference type="NCBI Taxonomy" id="2771369"/>
    <lineage>
        <taxon>Bacteria</taxon>
        <taxon>Bacillati</taxon>
        <taxon>Bacillota</taxon>
        <taxon>Bacilli</taxon>
        <taxon>Bacillales</taxon>
        <taxon>Alicyclobacillaceae</taxon>
        <taxon>Collibacillus</taxon>
    </lineage>
</organism>
<feature type="transmembrane region" description="Helical" evidence="9">
    <location>
        <begin position="98"/>
        <end position="119"/>
    </location>
</feature>
<evidence type="ECO:0000313" key="12">
    <source>
        <dbReference type="Proteomes" id="UP001057291"/>
    </source>
</evidence>
<keyword evidence="6 9" id="KW-0812">Transmembrane</keyword>
<evidence type="ECO:0000256" key="3">
    <source>
        <dbReference type="ARBA" id="ARBA00022448"/>
    </source>
</evidence>
<evidence type="ECO:0000256" key="2">
    <source>
        <dbReference type="ARBA" id="ARBA00009047"/>
    </source>
</evidence>
<comment type="similarity">
    <text evidence="2">Belongs to the binding-protein-dependent transport system permease family. MalFG subfamily.</text>
</comment>
<dbReference type="GO" id="GO:0015423">
    <property type="term" value="F:ABC-type maltose transporter activity"/>
    <property type="evidence" value="ECO:0007669"/>
    <property type="project" value="TreeGrafter"/>
</dbReference>
<evidence type="ECO:0000256" key="6">
    <source>
        <dbReference type="ARBA" id="ARBA00022692"/>
    </source>
</evidence>
<evidence type="ECO:0000256" key="8">
    <source>
        <dbReference type="ARBA" id="ARBA00023136"/>
    </source>
</evidence>
<dbReference type="SUPFAM" id="SSF161098">
    <property type="entry name" value="MetI-like"/>
    <property type="match status" value="1"/>
</dbReference>
<dbReference type="Gene3D" id="1.10.3720.10">
    <property type="entry name" value="MetI-like"/>
    <property type="match status" value="1"/>
</dbReference>
<evidence type="ECO:0000256" key="4">
    <source>
        <dbReference type="ARBA" id="ARBA00022475"/>
    </source>
</evidence>
<comment type="subcellular location">
    <subcellularLocation>
        <location evidence="1 9">Cell membrane</location>
        <topology evidence="1 9">Multi-pass membrane protein</topology>
    </subcellularLocation>
</comment>
<dbReference type="InterPro" id="IPR050901">
    <property type="entry name" value="BP-dep_ABC_trans_perm"/>
</dbReference>
<dbReference type="GO" id="GO:0005886">
    <property type="term" value="C:plasma membrane"/>
    <property type="evidence" value="ECO:0007669"/>
    <property type="project" value="UniProtKB-SubCell"/>
</dbReference>
<name>A0AAV4LD65_9BACL</name>
<protein>
    <submittedName>
        <fullName evidence="11">Sugar ABC transporter permease</fullName>
    </submittedName>
</protein>
<feature type="transmembrane region" description="Helical" evidence="9">
    <location>
        <begin position="262"/>
        <end position="285"/>
    </location>
</feature>
<keyword evidence="12" id="KW-1185">Reference proteome</keyword>
<evidence type="ECO:0000256" key="1">
    <source>
        <dbReference type="ARBA" id="ARBA00004651"/>
    </source>
</evidence>
<comment type="caution">
    <text evidence="11">The sequence shown here is derived from an EMBL/GenBank/DDBJ whole genome shotgun (WGS) entry which is preliminary data.</text>
</comment>
<feature type="transmembrane region" description="Helical" evidence="9">
    <location>
        <begin position="162"/>
        <end position="185"/>
    </location>
</feature>
<feature type="transmembrane region" description="Helical" evidence="9">
    <location>
        <begin position="206"/>
        <end position="228"/>
    </location>
</feature>
<dbReference type="PANTHER" id="PTHR32243">
    <property type="entry name" value="MALTOSE TRANSPORT SYSTEM PERMEASE-RELATED"/>
    <property type="match status" value="1"/>
</dbReference>
<dbReference type="Pfam" id="PF00528">
    <property type="entry name" value="BPD_transp_1"/>
    <property type="match status" value="1"/>
</dbReference>
<dbReference type="InterPro" id="IPR035906">
    <property type="entry name" value="MetI-like_sf"/>
</dbReference>
<proteinExistence type="inferred from homology"/>
<keyword evidence="3 9" id="KW-0813">Transport</keyword>
<evidence type="ECO:0000256" key="5">
    <source>
        <dbReference type="ARBA" id="ARBA00022597"/>
    </source>
</evidence>
<keyword evidence="4" id="KW-1003">Cell membrane</keyword>
<dbReference type="RefSeq" id="WP_282198579.1">
    <property type="nucleotide sequence ID" value="NZ_BOQE01000001.1"/>
</dbReference>
<evidence type="ECO:0000256" key="9">
    <source>
        <dbReference type="RuleBase" id="RU363032"/>
    </source>
</evidence>
<dbReference type="InterPro" id="IPR000515">
    <property type="entry name" value="MetI-like"/>
</dbReference>
<dbReference type="PROSITE" id="PS50928">
    <property type="entry name" value="ABC_TM1"/>
    <property type="match status" value="1"/>
</dbReference>
<evidence type="ECO:0000256" key="7">
    <source>
        <dbReference type="ARBA" id="ARBA00022989"/>
    </source>
</evidence>
<keyword evidence="8 9" id="KW-0472">Membrane</keyword>
<keyword evidence="7 9" id="KW-1133">Transmembrane helix</keyword>
<dbReference type="PANTHER" id="PTHR32243:SF50">
    <property type="entry name" value="MALTOSE_MALTODEXTRIN TRANSPORT SYSTEM PERMEASE PROTEIN MALG"/>
    <property type="match status" value="1"/>
</dbReference>
<keyword evidence="5" id="KW-0762">Sugar transport</keyword>
<evidence type="ECO:0000313" key="11">
    <source>
        <dbReference type="EMBL" id="GIM45372.1"/>
    </source>
</evidence>
<feature type="domain" description="ABC transmembrane type-1" evidence="10">
    <location>
        <begin position="94"/>
        <end position="286"/>
    </location>
</feature>
<accession>A0AAV4LD65</accession>
<gene>
    <name evidence="11" type="ORF">DNHGIG_09210</name>
</gene>
<dbReference type="Proteomes" id="UP001057291">
    <property type="component" value="Unassembled WGS sequence"/>
</dbReference>
<sequence>MEVTKKVAIRTRATETRKTSPRWKKRLPYIIAYGVLGITTLPIILMYLWLLVSSFAKQMKYGFIPVQFTFENWKFLWSNVEQAGTTYPNIWLATWNSFVFSGSLTILEVIIGGMAGYALSRLDFPGRKGLMKITLLLHAFPSVALLIAVFYILNFLGLFDSLWGVVLVKTALQIPMTAWIIKGFFDDVQWDVEWAGLIDGCSRFKVWYTIVIPLIKPGIAAVSIFSFLSGWSEFLLLYSFILSDEHVTLATYLQNLISNPNLIHYGLLSAVSLFYMLPVMILFIFSQKSLMQVSVGGGKRV</sequence>
<dbReference type="CDD" id="cd06261">
    <property type="entry name" value="TM_PBP2"/>
    <property type="match status" value="1"/>
</dbReference>